<protein>
    <recommendedName>
        <fullName evidence="3">DUF4352 domain-containing protein</fullName>
    </recommendedName>
</protein>
<dbReference type="RefSeq" id="WP_013020429.1">
    <property type="nucleotide sequence ID" value="NC_013947.1"/>
</dbReference>
<evidence type="ECO:0000313" key="2">
    <source>
        <dbReference type="Proteomes" id="UP000000844"/>
    </source>
</evidence>
<dbReference type="HOGENOM" id="CLU_1651095_0_0_11"/>
<accession>D3QBW9</accession>
<sequence length="160" mass="16455">MFTGIAYGLWIAAVAATAVILLPATSAAVAIIDCGNGQVRNLDMLTTVGRSGGGAGEPAERAIALSIENRTGTDLTHVEARQALDGALAGSEIVRRPETSHGSVEYDSRGLMWQGDLSSGQRVGVSYAVTVPDKPGGGFHQLRPGSRFQATLSSTAAECA</sequence>
<dbReference type="AlphaFoldDB" id="D3QBW9"/>
<name>D3QBW9_STANL</name>
<gene>
    <name evidence="1" type="ordered locus">Snas_5224</name>
</gene>
<keyword evidence="2" id="KW-1185">Reference proteome</keyword>
<organism evidence="1 2">
    <name type="scientific">Stackebrandtia nassauensis (strain DSM 44728 / CIP 108903 / NRRL B-16338 / NBRC 102104 / LLR-40K-21)</name>
    <dbReference type="NCBI Taxonomy" id="446470"/>
    <lineage>
        <taxon>Bacteria</taxon>
        <taxon>Bacillati</taxon>
        <taxon>Actinomycetota</taxon>
        <taxon>Actinomycetes</taxon>
        <taxon>Glycomycetales</taxon>
        <taxon>Glycomycetaceae</taxon>
        <taxon>Stackebrandtia</taxon>
    </lineage>
</organism>
<proteinExistence type="predicted"/>
<evidence type="ECO:0000313" key="1">
    <source>
        <dbReference type="EMBL" id="ADD44858.1"/>
    </source>
</evidence>
<dbReference type="KEGG" id="sna:Snas_5224"/>
<reference evidence="1 2" key="1">
    <citation type="journal article" date="2009" name="Stand. Genomic Sci.">
        <title>Complete genome sequence of Stackebrandtia nassauensis type strain (LLR-40K-21).</title>
        <authorList>
            <person name="Munk C."/>
            <person name="Lapidus A."/>
            <person name="Copeland A."/>
            <person name="Jando M."/>
            <person name="Mayilraj S."/>
            <person name="Glavina Del Rio T."/>
            <person name="Nolan M."/>
            <person name="Chen F."/>
            <person name="Lucas S."/>
            <person name="Tice H."/>
            <person name="Cheng J.F."/>
            <person name="Han C."/>
            <person name="Detter J.C."/>
            <person name="Bruce D."/>
            <person name="Goodwin L."/>
            <person name="Chain P."/>
            <person name="Pitluck S."/>
            <person name="Goker M."/>
            <person name="Ovchinikova G."/>
            <person name="Pati A."/>
            <person name="Ivanova N."/>
            <person name="Mavromatis K."/>
            <person name="Chen A."/>
            <person name="Palaniappan K."/>
            <person name="Land M."/>
            <person name="Hauser L."/>
            <person name="Chang Y.J."/>
            <person name="Jeffries C.D."/>
            <person name="Bristow J."/>
            <person name="Eisen J.A."/>
            <person name="Markowitz V."/>
            <person name="Hugenholtz P."/>
            <person name="Kyrpides N.C."/>
            <person name="Klenk H.P."/>
        </authorList>
    </citation>
    <scope>NUCLEOTIDE SEQUENCE [LARGE SCALE GENOMIC DNA]</scope>
    <source>
        <strain evidence="2">DSM 44728 / CIP 108903 / NRRL B-16338 / NBRC 102104 / LLR-40K-21</strain>
    </source>
</reference>
<dbReference type="OrthoDB" id="134475at2"/>
<dbReference type="EMBL" id="CP001778">
    <property type="protein sequence ID" value="ADD44858.1"/>
    <property type="molecule type" value="Genomic_DNA"/>
</dbReference>
<dbReference type="Proteomes" id="UP000000844">
    <property type="component" value="Chromosome"/>
</dbReference>
<dbReference type="STRING" id="446470.Snas_5224"/>
<evidence type="ECO:0008006" key="3">
    <source>
        <dbReference type="Google" id="ProtNLM"/>
    </source>
</evidence>